<dbReference type="InterPro" id="IPR036188">
    <property type="entry name" value="FAD/NAD-bd_sf"/>
</dbReference>
<keyword evidence="3" id="KW-0274">FAD</keyword>
<comment type="caution">
    <text evidence="6">The sequence shown here is derived from an EMBL/GenBank/DDBJ whole genome shotgun (WGS) entry which is preliminary data.</text>
</comment>
<dbReference type="AlphaFoldDB" id="A0A8T9B9F8"/>
<comment type="similarity">
    <text evidence="1">Belongs to the FAD-dependent oxidoreductase family.</text>
</comment>
<dbReference type="GO" id="GO:0004174">
    <property type="term" value="F:electron-transferring-flavoprotein dehydrogenase activity"/>
    <property type="evidence" value="ECO:0007669"/>
    <property type="project" value="TreeGrafter"/>
</dbReference>
<keyword evidence="2" id="KW-0285">Flavoprotein</keyword>
<dbReference type="OrthoDB" id="202203at2759"/>
<keyword evidence="7" id="KW-1185">Reference proteome</keyword>
<accession>A0A8T9B9F8</accession>
<evidence type="ECO:0000256" key="2">
    <source>
        <dbReference type="ARBA" id="ARBA00022630"/>
    </source>
</evidence>
<name>A0A8T9B9F8_9HELO</name>
<dbReference type="GO" id="GO:0050660">
    <property type="term" value="F:flavin adenine dinucleotide binding"/>
    <property type="evidence" value="ECO:0007669"/>
    <property type="project" value="TreeGrafter"/>
</dbReference>
<dbReference type="Proteomes" id="UP000469559">
    <property type="component" value="Unassembled WGS sequence"/>
</dbReference>
<dbReference type="PANTHER" id="PTHR43735">
    <property type="entry name" value="APOPTOSIS-INDUCING FACTOR 1"/>
    <property type="match status" value="1"/>
</dbReference>
<gene>
    <name evidence="6" type="primary">ptaL_3</name>
    <name evidence="6" type="ORF">LARI1_G008049</name>
</gene>
<dbReference type="GO" id="GO:0005737">
    <property type="term" value="C:cytoplasm"/>
    <property type="evidence" value="ECO:0007669"/>
    <property type="project" value="TreeGrafter"/>
</dbReference>
<dbReference type="EMBL" id="QGMF01000538">
    <property type="protein sequence ID" value="TVY15229.1"/>
    <property type="molecule type" value="Genomic_DNA"/>
</dbReference>
<keyword evidence="4" id="KW-0560">Oxidoreductase</keyword>
<dbReference type="Pfam" id="PF07992">
    <property type="entry name" value="Pyr_redox_2"/>
    <property type="match status" value="1"/>
</dbReference>
<dbReference type="SUPFAM" id="SSF51905">
    <property type="entry name" value="FAD/NAD(P)-binding domain"/>
    <property type="match status" value="1"/>
</dbReference>
<organism evidence="6 7">
    <name type="scientific">Lachnellula arida</name>
    <dbReference type="NCBI Taxonomy" id="1316785"/>
    <lineage>
        <taxon>Eukaryota</taxon>
        <taxon>Fungi</taxon>
        <taxon>Dikarya</taxon>
        <taxon>Ascomycota</taxon>
        <taxon>Pezizomycotina</taxon>
        <taxon>Leotiomycetes</taxon>
        <taxon>Helotiales</taxon>
        <taxon>Lachnaceae</taxon>
        <taxon>Lachnellula</taxon>
    </lineage>
</organism>
<sequence length="240" mass="26286">MAPKLESAGTAHRILTQAEKAGKQISRVSSKDTYSRWQAGKAVGFEEAPAQSMETALKLLRDLNISVKLQERVTGANESANGRQEITLSDGEKLVARMYVPAYGLVPNASYIPARYVDTKGYVVVDEYLEFKGAENVWAVGDVTDMEPSQLIYADQQSSYAAEATLSVLHSMEPVTYEINPTRMLGCSIGRNAGVGFQGTMELLPALILQHRKHLFAEFLVPAVDGSLYQSEVGQKRVVL</sequence>
<evidence type="ECO:0000256" key="3">
    <source>
        <dbReference type="ARBA" id="ARBA00022827"/>
    </source>
</evidence>
<feature type="domain" description="FAD/NAD(P)-binding" evidence="5">
    <location>
        <begin position="50"/>
        <end position="157"/>
    </location>
</feature>
<evidence type="ECO:0000256" key="1">
    <source>
        <dbReference type="ARBA" id="ARBA00006442"/>
    </source>
</evidence>
<evidence type="ECO:0000256" key="4">
    <source>
        <dbReference type="ARBA" id="ARBA00023002"/>
    </source>
</evidence>
<evidence type="ECO:0000313" key="7">
    <source>
        <dbReference type="Proteomes" id="UP000469559"/>
    </source>
</evidence>
<evidence type="ECO:0000313" key="6">
    <source>
        <dbReference type="EMBL" id="TVY15229.1"/>
    </source>
</evidence>
<evidence type="ECO:0000259" key="5">
    <source>
        <dbReference type="Pfam" id="PF07992"/>
    </source>
</evidence>
<proteinExistence type="inferred from homology"/>
<dbReference type="PANTHER" id="PTHR43735:SF3">
    <property type="entry name" value="FERROPTOSIS SUPPRESSOR PROTEIN 1"/>
    <property type="match status" value="1"/>
</dbReference>
<protein>
    <submittedName>
        <fullName evidence="6">Oxidoreductase ptaL</fullName>
    </submittedName>
</protein>
<dbReference type="Gene3D" id="3.50.50.100">
    <property type="match status" value="1"/>
</dbReference>
<dbReference type="InterPro" id="IPR023753">
    <property type="entry name" value="FAD/NAD-binding_dom"/>
</dbReference>
<reference evidence="6 7" key="1">
    <citation type="submission" date="2018-05" db="EMBL/GenBank/DDBJ databases">
        <title>Whole genome sequencing for identification of molecular markers to develop diagnostic detection tools for the regulated plant pathogen Lachnellula willkommii.</title>
        <authorList>
            <person name="Giroux E."/>
            <person name="Bilodeau G."/>
        </authorList>
    </citation>
    <scope>NUCLEOTIDE SEQUENCE [LARGE SCALE GENOMIC DNA]</scope>
    <source>
        <strain evidence="6 7">CBS 203.66</strain>
    </source>
</reference>